<evidence type="ECO:0000313" key="3">
    <source>
        <dbReference type="Proteomes" id="UP000824265"/>
    </source>
</evidence>
<reference evidence="2" key="2">
    <citation type="submission" date="2021-04" db="EMBL/GenBank/DDBJ databases">
        <authorList>
            <person name="Gilroy R."/>
        </authorList>
    </citation>
    <scope>NUCLEOTIDE SEQUENCE</scope>
    <source>
        <strain evidence="2">CHK195-6426</strain>
    </source>
</reference>
<sequence length="386" mass="45187">MRLLLYDMGAYTQHDIMEALDCMGIAYKNILYKLKDVSRDVYFEKRVKELLAQDSYDAVLSVNYYPVLAEICHEKELVYLSWSYDSPLSSERIKKTLWYETNYAFFFDRAECVKYWRKGYGNVYHLPLAVNTGRLDKIKLTEKEKQKYRTEISMVGQLYDAQLEVLMTPLDDYEKGYLTGIIEAQMRLYGCYFLPEVLTEEFLTRINDRYEALGQKNIKLSREGLILSVAKHITHMERILLLDTLSEHYQVQLYGPDKPEKLSKVQWRGSAGYFDEMPRIFKQSRINLNASLKCTESGIPLRALDIMGSGGFLLTNYQPELAEYFVDGEDLAVYTSLEEAVEKSTYYLEHEEERRQIAQNGYRKVCEQFGYEDRLRTILRTAGLLV</sequence>
<evidence type="ECO:0000259" key="1">
    <source>
        <dbReference type="Pfam" id="PF13524"/>
    </source>
</evidence>
<dbReference type="EC" id="2.4.-.-" evidence="2"/>
<dbReference type="Gene3D" id="3.40.50.2000">
    <property type="entry name" value="Glycogen Phosphorylase B"/>
    <property type="match status" value="1"/>
</dbReference>
<keyword evidence="2" id="KW-0808">Transferase</keyword>
<proteinExistence type="predicted"/>
<reference evidence="2" key="1">
    <citation type="journal article" date="2021" name="PeerJ">
        <title>Extensive microbial diversity within the chicken gut microbiome revealed by metagenomics and culture.</title>
        <authorList>
            <person name="Gilroy R."/>
            <person name="Ravi A."/>
            <person name="Getino M."/>
            <person name="Pursley I."/>
            <person name="Horton D.L."/>
            <person name="Alikhan N.F."/>
            <person name="Baker D."/>
            <person name="Gharbi K."/>
            <person name="Hall N."/>
            <person name="Watson M."/>
            <person name="Adriaenssens E.M."/>
            <person name="Foster-Nyarko E."/>
            <person name="Jarju S."/>
            <person name="Secka A."/>
            <person name="Antonio M."/>
            <person name="Oren A."/>
            <person name="Chaudhuri R.R."/>
            <person name="La Ragione R."/>
            <person name="Hildebrand F."/>
            <person name="Pallen M.J."/>
        </authorList>
    </citation>
    <scope>NUCLEOTIDE SEQUENCE</scope>
    <source>
        <strain evidence="2">CHK195-6426</strain>
    </source>
</reference>
<dbReference type="Proteomes" id="UP000824265">
    <property type="component" value="Unassembled WGS sequence"/>
</dbReference>
<dbReference type="GO" id="GO:0016757">
    <property type="term" value="F:glycosyltransferase activity"/>
    <property type="evidence" value="ECO:0007669"/>
    <property type="project" value="UniProtKB-KW"/>
</dbReference>
<dbReference type="Pfam" id="PF13524">
    <property type="entry name" value="Glyco_trans_1_2"/>
    <property type="match status" value="1"/>
</dbReference>
<feature type="domain" description="Spore protein YkvP/CgeB glycosyl transferase-like" evidence="1">
    <location>
        <begin position="240"/>
        <end position="379"/>
    </location>
</feature>
<protein>
    <submittedName>
        <fullName evidence="2">Glycosyltransferase</fullName>
        <ecNumber evidence="2">2.4.-.-</ecNumber>
    </submittedName>
</protein>
<accession>A0A9D1UBC5</accession>
<comment type="caution">
    <text evidence="2">The sequence shown here is derived from an EMBL/GenBank/DDBJ whole genome shotgun (WGS) entry which is preliminary data.</text>
</comment>
<dbReference type="InterPro" id="IPR055259">
    <property type="entry name" value="YkvP/CgeB_Glyco_trans-like"/>
</dbReference>
<gene>
    <name evidence="2" type="ORF">H9742_02405</name>
</gene>
<name>A0A9D1UBC5_9FIRM</name>
<dbReference type="EMBL" id="DXGH01000010">
    <property type="protein sequence ID" value="HIW80371.1"/>
    <property type="molecule type" value="Genomic_DNA"/>
</dbReference>
<dbReference type="AlphaFoldDB" id="A0A9D1UBC5"/>
<organism evidence="2 3">
    <name type="scientific">Candidatus Acetatifactor stercoripullorum</name>
    <dbReference type="NCBI Taxonomy" id="2838414"/>
    <lineage>
        <taxon>Bacteria</taxon>
        <taxon>Bacillati</taxon>
        <taxon>Bacillota</taxon>
        <taxon>Clostridia</taxon>
        <taxon>Lachnospirales</taxon>
        <taxon>Lachnospiraceae</taxon>
        <taxon>Acetatifactor</taxon>
    </lineage>
</organism>
<evidence type="ECO:0000313" key="2">
    <source>
        <dbReference type="EMBL" id="HIW80371.1"/>
    </source>
</evidence>
<dbReference type="SUPFAM" id="SSF53756">
    <property type="entry name" value="UDP-Glycosyltransferase/glycogen phosphorylase"/>
    <property type="match status" value="1"/>
</dbReference>
<keyword evidence="2" id="KW-0328">Glycosyltransferase</keyword>